<feature type="signal peptide" evidence="2">
    <location>
        <begin position="1"/>
        <end position="23"/>
    </location>
</feature>
<proteinExistence type="predicted"/>
<dbReference type="PROSITE" id="PS51762">
    <property type="entry name" value="GH16_2"/>
    <property type="match status" value="1"/>
</dbReference>
<dbReference type="InterPro" id="IPR013320">
    <property type="entry name" value="ConA-like_dom_sf"/>
</dbReference>
<sequence>MAFRPSVLVVGALAAIMLPQARAEKYDMVKEYAGSTFFNDWAFYDHFDNLTNGDVVFVGAQQAAQNKLAFVDPSTNHAIIKIDNTTTVPFNEKRNAVRIQTNEMYSVGSLWTIDMYHVPYGCSVWPAFWSHSPNWPDGGEIDVFEGVNLQQRNQMALHTNPGCKQVNPNQSVDSSFIPNTDCSYLTNNNQGCIVNDPDVQSYGAEFASAGGGVWVTEYAESGISIWFMPRAKVASVISSNSSTIDTSELGTPTANWPTGGCDMNTFFAPQNIILDITLCGDFAKPPQIFSQTCPGLCYEDWVVGNGSSYATAYFEIGSMRVFSKSGTTTTVGGQNNSDSSSGSSDSSGSSGPSDSSAATLNVDWVRMMMYVVSLWGIGLGSSFVVENFAF</sequence>
<comment type="caution">
    <text evidence="4">The sequence shown here is derived from an EMBL/GenBank/DDBJ whole genome shotgun (WGS) entry which is preliminary data.</text>
</comment>
<evidence type="ECO:0000256" key="1">
    <source>
        <dbReference type="SAM" id="MobiDB-lite"/>
    </source>
</evidence>
<dbReference type="PANTHER" id="PTHR10963:SF24">
    <property type="entry name" value="GLYCOSIDASE C21B10.07-RELATED"/>
    <property type="match status" value="1"/>
</dbReference>
<organism evidence="4 5">
    <name type="scientific">Agaricus bisporus var. burnettii</name>
    <dbReference type="NCBI Taxonomy" id="192524"/>
    <lineage>
        <taxon>Eukaryota</taxon>
        <taxon>Fungi</taxon>
        <taxon>Dikarya</taxon>
        <taxon>Basidiomycota</taxon>
        <taxon>Agaricomycotina</taxon>
        <taxon>Agaricomycetes</taxon>
        <taxon>Agaricomycetidae</taxon>
        <taxon>Agaricales</taxon>
        <taxon>Agaricineae</taxon>
        <taxon>Agaricaceae</taxon>
        <taxon>Agaricus</taxon>
    </lineage>
</organism>
<dbReference type="GO" id="GO:0009251">
    <property type="term" value="P:glucan catabolic process"/>
    <property type="evidence" value="ECO:0007669"/>
    <property type="project" value="TreeGrafter"/>
</dbReference>
<dbReference type="EMBL" id="JABXXO010000003">
    <property type="protein sequence ID" value="KAF7782087.1"/>
    <property type="molecule type" value="Genomic_DNA"/>
</dbReference>
<dbReference type="GO" id="GO:0004553">
    <property type="term" value="F:hydrolase activity, hydrolyzing O-glycosyl compounds"/>
    <property type="evidence" value="ECO:0007669"/>
    <property type="project" value="InterPro"/>
</dbReference>
<reference evidence="4 5" key="1">
    <citation type="journal article" name="Sci. Rep.">
        <title>Telomere-to-telomere assembled and centromere annotated genomes of the two main subspecies of the button mushroom Agaricus bisporus reveal especially polymorphic chromosome ends.</title>
        <authorList>
            <person name="Sonnenberg A.S.M."/>
            <person name="Sedaghat-Telgerd N."/>
            <person name="Lavrijssen B."/>
            <person name="Ohm R.A."/>
            <person name="Hendrickx P.M."/>
            <person name="Scholtmeijer K."/>
            <person name="Baars J.J.P."/>
            <person name="van Peer A."/>
        </authorList>
    </citation>
    <scope>NUCLEOTIDE SEQUENCE [LARGE SCALE GENOMIC DNA]</scope>
    <source>
        <strain evidence="4 5">H119_p4</strain>
    </source>
</reference>
<dbReference type="SUPFAM" id="SSF49899">
    <property type="entry name" value="Concanavalin A-like lectins/glucanases"/>
    <property type="match status" value="1"/>
</dbReference>
<name>A0A8H7KJ87_AGABI</name>
<keyword evidence="2" id="KW-0732">Signal</keyword>
<feature type="domain" description="GH16" evidence="3">
    <location>
        <begin position="45"/>
        <end position="291"/>
    </location>
</feature>
<gene>
    <name evidence="4" type="ORF">Agabi119p4_1463</name>
</gene>
<dbReference type="Pfam" id="PF26113">
    <property type="entry name" value="GH16_XgeA"/>
    <property type="match status" value="1"/>
</dbReference>
<dbReference type="AlphaFoldDB" id="A0A8H7KJ87"/>
<evidence type="ECO:0000259" key="3">
    <source>
        <dbReference type="PROSITE" id="PS51762"/>
    </source>
</evidence>
<dbReference type="InterPro" id="IPR000757">
    <property type="entry name" value="Beta-glucanase-like"/>
</dbReference>
<dbReference type="Gene3D" id="2.60.120.200">
    <property type="match status" value="1"/>
</dbReference>
<dbReference type="InterPro" id="IPR050546">
    <property type="entry name" value="Glycosyl_Hydrlase_16"/>
</dbReference>
<dbReference type="Proteomes" id="UP000629468">
    <property type="component" value="Unassembled WGS sequence"/>
</dbReference>
<accession>A0A8H7KJ87</accession>
<feature type="region of interest" description="Disordered" evidence="1">
    <location>
        <begin position="327"/>
        <end position="356"/>
    </location>
</feature>
<dbReference type="PANTHER" id="PTHR10963">
    <property type="entry name" value="GLYCOSYL HYDROLASE-RELATED"/>
    <property type="match status" value="1"/>
</dbReference>
<feature type="chain" id="PRO_5034712832" evidence="2">
    <location>
        <begin position="24"/>
        <end position="390"/>
    </location>
</feature>
<evidence type="ECO:0000313" key="4">
    <source>
        <dbReference type="EMBL" id="KAF7782087.1"/>
    </source>
</evidence>
<feature type="compositionally biased region" description="Polar residues" evidence="1">
    <location>
        <begin position="327"/>
        <end position="336"/>
    </location>
</feature>
<feature type="compositionally biased region" description="Low complexity" evidence="1">
    <location>
        <begin position="337"/>
        <end position="356"/>
    </location>
</feature>
<protein>
    <submittedName>
        <fullName evidence="4">CAZyme family GH16</fullName>
    </submittedName>
</protein>
<evidence type="ECO:0000256" key="2">
    <source>
        <dbReference type="SAM" id="SignalP"/>
    </source>
</evidence>
<dbReference type="CDD" id="cd02181">
    <property type="entry name" value="GH16_fungal_Lam16A_glucanase"/>
    <property type="match status" value="1"/>
</dbReference>
<evidence type="ECO:0000313" key="5">
    <source>
        <dbReference type="Proteomes" id="UP000629468"/>
    </source>
</evidence>
<dbReference type="FunFam" id="2.60.120.200:FF:000179">
    <property type="entry name" value="Unplaced genomic scaffold supercont1.19, whole genome shotgun sequence"/>
    <property type="match status" value="1"/>
</dbReference>